<accession>A0A1S3H6T4</accession>
<dbReference type="Proteomes" id="UP000085678">
    <property type="component" value="Unplaced"/>
</dbReference>
<organism evidence="2 4">
    <name type="scientific">Lingula anatina</name>
    <name type="common">Brachiopod</name>
    <name type="synonym">Lingula unguis</name>
    <dbReference type="NCBI Taxonomy" id="7574"/>
    <lineage>
        <taxon>Eukaryota</taxon>
        <taxon>Metazoa</taxon>
        <taxon>Spiralia</taxon>
        <taxon>Lophotrochozoa</taxon>
        <taxon>Brachiopoda</taxon>
        <taxon>Linguliformea</taxon>
        <taxon>Lingulata</taxon>
        <taxon>Lingulida</taxon>
        <taxon>Linguloidea</taxon>
        <taxon>Lingulidae</taxon>
        <taxon>Lingula</taxon>
    </lineage>
</organism>
<dbReference type="RefSeq" id="XP_013381190.1">
    <property type="nucleotide sequence ID" value="XM_013525736.1"/>
</dbReference>
<gene>
    <name evidence="3 4 5" type="primary">LOC106152223</name>
</gene>
<evidence type="ECO:0000313" key="2">
    <source>
        <dbReference type="Proteomes" id="UP000085678"/>
    </source>
</evidence>
<feature type="compositionally biased region" description="Polar residues" evidence="1">
    <location>
        <begin position="155"/>
        <end position="169"/>
    </location>
</feature>
<evidence type="ECO:0000313" key="4">
    <source>
        <dbReference type="RefSeq" id="XP_013381191.1"/>
    </source>
</evidence>
<keyword evidence="2" id="KW-1185">Reference proteome</keyword>
<dbReference type="RefSeq" id="XP_013381191.1">
    <property type="nucleotide sequence ID" value="XM_013525737.1"/>
</dbReference>
<reference evidence="3 4" key="1">
    <citation type="submission" date="2025-04" db="UniProtKB">
        <authorList>
            <consortium name="RefSeq"/>
        </authorList>
    </citation>
    <scope>IDENTIFICATION</scope>
    <source>
        <tissue evidence="3 4">Gonads</tissue>
    </source>
</reference>
<sequence>MSIAPPPGFRGVDHLTAEEMEVTEAIRKKGRKSALGCSLLFASFPPLYCIFRGKKLNLKAVQSLANPQTWKEQIMPRLREDRRKLMIQIPIFILGGHSYGVIHQKMKFRKNIMNSSLPDTSYLKIAAIENKPYHVVLMENGQLAQEKVDLRSLYSNSSNEEPTQQSATDRQFYDNPLQSSDYKEHLPEEGIVGGKQSGISGYSSRYASRFQPRKPPRDGEDFSSEGSALETGFQKNKEDLQEGEKVWNI</sequence>
<name>A0A1S3H6T4_LINAN</name>
<evidence type="ECO:0000313" key="3">
    <source>
        <dbReference type="RefSeq" id="XP_013381190.1"/>
    </source>
</evidence>
<feature type="compositionally biased region" description="Polar residues" evidence="1">
    <location>
        <begin position="197"/>
        <end position="206"/>
    </location>
</feature>
<proteinExistence type="predicted"/>
<evidence type="ECO:0000256" key="1">
    <source>
        <dbReference type="SAM" id="MobiDB-lite"/>
    </source>
</evidence>
<dbReference type="KEGG" id="lak:106152223"/>
<feature type="compositionally biased region" description="Basic and acidic residues" evidence="1">
    <location>
        <begin position="235"/>
        <end position="249"/>
    </location>
</feature>
<feature type="region of interest" description="Disordered" evidence="1">
    <location>
        <begin position="155"/>
        <end position="249"/>
    </location>
</feature>
<dbReference type="RefSeq" id="XP_013381192.1">
    <property type="nucleotide sequence ID" value="XM_013525738.1"/>
</dbReference>
<dbReference type="AlphaFoldDB" id="A0A1S3H6T4"/>
<dbReference type="GeneID" id="106152223"/>
<protein>
    <submittedName>
        <fullName evidence="3 5">Uncharacterized protein LOC106152223 isoform X1</fullName>
    </submittedName>
    <submittedName>
        <fullName evidence="4">Uncharacterized protein LOC106152223 isoform X2</fullName>
    </submittedName>
</protein>
<evidence type="ECO:0000313" key="5">
    <source>
        <dbReference type="RefSeq" id="XP_013381192.1"/>
    </source>
</evidence>